<organism evidence="1 2">
    <name type="scientific">Hevea brasiliensis</name>
    <name type="common">Para rubber tree</name>
    <name type="synonym">Siphonia brasiliensis</name>
    <dbReference type="NCBI Taxonomy" id="3981"/>
    <lineage>
        <taxon>Eukaryota</taxon>
        <taxon>Viridiplantae</taxon>
        <taxon>Streptophyta</taxon>
        <taxon>Embryophyta</taxon>
        <taxon>Tracheophyta</taxon>
        <taxon>Spermatophyta</taxon>
        <taxon>Magnoliopsida</taxon>
        <taxon>eudicotyledons</taxon>
        <taxon>Gunneridae</taxon>
        <taxon>Pentapetalae</taxon>
        <taxon>rosids</taxon>
        <taxon>fabids</taxon>
        <taxon>Malpighiales</taxon>
        <taxon>Euphorbiaceae</taxon>
        <taxon>Crotonoideae</taxon>
        <taxon>Micrandreae</taxon>
        <taxon>Hevea</taxon>
    </lineage>
</organism>
<name>A0A6A6N5S0_HEVBR</name>
<protein>
    <submittedName>
        <fullName evidence="1">Uncharacterized protein</fullName>
    </submittedName>
</protein>
<gene>
    <name evidence="1" type="ORF">GH714_000271</name>
</gene>
<dbReference type="EMBL" id="JAAGAX010000002">
    <property type="protein sequence ID" value="KAF2321522.1"/>
    <property type="molecule type" value="Genomic_DNA"/>
</dbReference>
<keyword evidence="2" id="KW-1185">Reference proteome</keyword>
<dbReference type="GO" id="GO:0010598">
    <property type="term" value="C:NAD(P)H dehydrogenase complex (plastoquinone)"/>
    <property type="evidence" value="ECO:0007669"/>
    <property type="project" value="InterPro"/>
</dbReference>
<comment type="caution">
    <text evidence="1">The sequence shown here is derived from an EMBL/GenBank/DDBJ whole genome shotgun (WGS) entry which is preliminary data.</text>
</comment>
<sequence length="178" mass="20170">MQRKRTDGFALLMIERTLKNGVRLIVCGRQVREDPRPPDNPNNPFGLLKFPINFNAEIGSLALKPGVQIEMVATASGKQTNELNKNVRWATAYDPDDDLPVPGEYSEMLGVLKNRYCDMVLSTKLAAFLLMTSAMDRDTIMQFAVFGTWKARHSKMFSNWGIQSILGVLIRHVRIRPF</sequence>
<dbReference type="Proteomes" id="UP000467840">
    <property type="component" value="Chromosome 11"/>
</dbReference>
<dbReference type="PANTHER" id="PTHR37698:SF1">
    <property type="entry name" value="PHOTOSYNTHETIC NDH SUBUNIT OF SUBCOMPLEX B 1, CHLOROPLASTIC"/>
    <property type="match status" value="1"/>
</dbReference>
<reference evidence="1 2" key="1">
    <citation type="journal article" date="2020" name="Mol. Plant">
        <title>The Chromosome-Based Rubber Tree Genome Provides New Insights into Spurge Genome Evolution and Rubber Biosynthesis.</title>
        <authorList>
            <person name="Liu J."/>
            <person name="Shi C."/>
            <person name="Shi C.C."/>
            <person name="Li W."/>
            <person name="Zhang Q.J."/>
            <person name="Zhang Y."/>
            <person name="Li K."/>
            <person name="Lu H.F."/>
            <person name="Shi C."/>
            <person name="Zhu S.T."/>
            <person name="Xiao Z.Y."/>
            <person name="Nan H."/>
            <person name="Yue Y."/>
            <person name="Zhu X.G."/>
            <person name="Wu Y."/>
            <person name="Hong X.N."/>
            <person name="Fan G.Y."/>
            <person name="Tong Y."/>
            <person name="Zhang D."/>
            <person name="Mao C.L."/>
            <person name="Liu Y.L."/>
            <person name="Hao S.J."/>
            <person name="Liu W.Q."/>
            <person name="Lv M.Q."/>
            <person name="Zhang H.B."/>
            <person name="Liu Y."/>
            <person name="Hu-Tang G.R."/>
            <person name="Wang J.P."/>
            <person name="Wang J.H."/>
            <person name="Sun Y.H."/>
            <person name="Ni S.B."/>
            <person name="Chen W.B."/>
            <person name="Zhang X.C."/>
            <person name="Jiao Y.N."/>
            <person name="Eichler E.E."/>
            <person name="Li G.H."/>
            <person name="Liu X."/>
            <person name="Gao L.Z."/>
        </authorList>
    </citation>
    <scope>NUCLEOTIDE SEQUENCE [LARGE SCALE GENOMIC DNA]</scope>
    <source>
        <strain evidence="2">cv. GT1</strain>
        <tissue evidence="1">Leaf</tissue>
    </source>
</reference>
<evidence type="ECO:0000313" key="1">
    <source>
        <dbReference type="EMBL" id="KAF2321522.1"/>
    </source>
</evidence>
<evidence type="ECO:0000313" key="2">
    <source>
        <dbReference type="Proteomes" id="UP000467840"/>
    </source>
</evidence>
<dbReference type="GO" id="GO:0009773">
    <property type="term" value="P:photosynthetic electron transport in photosystem I"/>
    <property type="evidence" value="ECO:0007669"/>
    <property type="project" value="InterPro"/>
</dbReference>
<dbReference type="PANTHER" id="PTHR37698">
    <property type="entry name" value="PHOTOSYNTHETIC NDH SUBUNIT OF SUBCOMPLEX B 1, CHLOROPLASTIC"/>
    <property type="match status" value="1"/>
</dbReference>
<dbReference type="GO" id="GO:0009507">
    <property type="term" value="C:chloroplast"/>
    <property type="evidence" value="ECO:0007669"/>
    <property type="project" value="InterPro"/>
</dbReference>
<dbReference type="InterPro" id="IPR044983">
    <property type="entry name" value="PNSB1"/>
</dbReference>
<dbReference type="AlphaFoldDB" id="A0A6A6N5S0"/>
<accession>A0A6A6N5S0</accession>
<proteinExistence type="predicted"/>